<dbReference type="SUPFAM" id="SSF56300">
    <property type="entry name" value="Metallo-dependent phosphatases"/>
    <property type="match status" value="1"/>
</dbReference>
<dbReference type="Gene3D" id="3.60.21.10">
    <property type="match status" value="1"/>
</dbReference>
<dbReference type="Proteomes" id="UP000694567">
    <property type="component" value="Unplaced"/>
</dbReference>
<keyword evidence="2" id="KW-1185">Reference proteome</keyword>
<reference evidence="1" key="2">
    <citation type="submission" date="2025-09" db="UniProtKB">
        <authorList>
            <consortium name="Ensembl"/>
        </authorList>
    </citation>
    <scope>IDENTIFICATION</scope>
</reference>
<protein>
    <submittedName>
        <fullName evidence="1">Uncharacterized protein</fullName>
    </submittedName>
</protein>
<organism evidence="1 2">
    <name type="scientific">Bubo bubo</name>
    <name type="common">Eurasian eagle-owl</name>
    <name type="synonym">Strix bubo</name>
    <dbReference type="NCBI Taxonomy" id="30461"/>
    <lineage>
        <taxon>Eukaryota</taxon>
        <taxon>Metazoa</taxon>
        <taxon>Chordata</taxon>
        <taxon>Craniata</taxon>
        <taxon>Vertebrata</taxon>
        <taxon>Euteleostomi</taxon>
        <taxon>Archelosauria</taxon>
        <taxon>Archosauria</taxon>
        <taxon>Dinosauria</taxon>
        <taxon>Saurischia</taxon>
        <taxon>Theropoda</taxon>
        <taxon>Coelurosauria</taxon>
        <taxon>Aves</taxon>
        <taxon>Neognathae</taxon>
        <taxon>Neoaves</taxon>
        <taxon>Telluraves</taxon>
        <taxon>Strigiformes</taxon>
        <taxon>Strigidae</taxon>
        <taxon>Bubo</taxon>
    </lineage>
</organism>
<evidence type="ECO:0000313" key="2">
    <source>
        <dbReference type="Proteomes" id="UP000694567"/>
    </source>
</evidence>
<dbReference type="Ensembl" id="ENSBOBT00000023528.1">
    <property type="protein sequence ID" value="ENSBOBP00000023016.1"/>
    <property type="gene ID" value="ENSBOBG00000013796.1"/>
</dbReference>
<dbReference type="AlphaFoldDB" id="A0A8C0FQF3"/>
<evidence type="ECO:0000313" key="1">
    <source>
        <dbReference type="Ensembl" id="ENSBOBP00000023016.1"/>
    </source>
</evidence>
<dbReference type="InterPro" id="IPR029052">
    <property type="entry name" value="Metallo-depent_PP-like"/>
</dbReference>
<proteinExistence type="predicted"/>
<sequence length="81" mass="9098">MLGRGAGRFVLHSLIAIDGSMMRLLIYIFCVHGGLSPSIQTLDQIRTIDRNPIGLPHVTYVDTYDTHVGHVFSQQFLWGSR</sequence>
<name>A0A8C0FQF3_BUBBB</name>
<reference evidence="1" key="1">
    <citation type="submission" date="2025-08" db="UniProtKB">
        <authorList>
            <consortium name="Ensembl"/>
        </authorList>
    </citation>
    <scope>IDENTIFICATION</scope>
</reference>
<accession>A0A8C0FQF3</accession>